<accession>A0A3S4IDC0</accession>
<dbReference type="AlphaFoldDB" id="A0A3S4IDC0"/>
<organism evidence="1 2">
    <name type="scientific">Salmonella enterica I</name>
    <dbReference type="NCBI Taxonomy" id="59201"/>
    <lineage>
        <taxon>Bacteria</taxon>
        <taxon>Pseudomonadati</taxon>
        <taxon>Pseudomonadota</taxon>
        <taxon>Gammaproteobacteria</taxon>
        <taxon>Enterobacterales</taxon>
        <taxon>Enterobacteriaceae</taxon>
        <taxon>Salmonella</taxon>
    </lineage>
</organism>
<sequence length="41" mass="4609">MLVIGRGAVLIGMSERTTPQGVEFLAQALFKHRQAETRHCR</sequence>
<gene>
    <name evidence="1" type="ORF">NCTC6754_00712</name>
</gene>
<protein>
    <submittedName>
        <fullName evidence="1">Arginine deiminase</fullName>
    </submittedName>
</protein>
<proteinExistence type="predicted"/>
<evidence type="ECO:0000313" key="2">
    <source>
        <dbReference type="Proteomes" id="UP000269208"/>
    </source>
</evidence>
<name>A0A3S4IDC0_SALET</name>
<dbReference type="EMBL" id="LR134190">
    <property type="protein sequence ID" value="VEB51019.1"/>
    <property type="molecule type" value="Genomic_DNA"/>
</dbReference>
<dbReference type="Pfam" id="PF02274">
    <property type="entry name" value="ADI"/>
    <property type="match status" value="1"/>
</dbReference>
<dbReference type="Proteomes" id="UP000269208">
    <property type="component" value="Chromosome"/>
</dbReference>
<dbReference type="Gene3D" id="3.75.10.10">
    <property type="entry name" value="L-arginine/glycine Amidinotransferase, Chain A"/>
    <property type="match status" value="1"/>
</dbReference>
<dbReference type="SUPFAM" id="SSF55909">
    <property type="entry name" value="Pentein"/>
    <property type="match status" value="1"/>
</dbReference>
<evidence type="ECO:0000313" key="1">
    <source>
        <dbReference type="EMBL" id="VEB51019.1"/>
    </source>
</evidence>
<reference evidence="1 2" key="1">
    <citation type="submission" date="2018-12" db="EMBL/GenBank/DDBJ databases">
        <authorList>
            <consortium name="Pathogen Informatics"/>
        </authorList>
    </citation>
    <scope>NUCLEOTIDE SEQUENCE [LARGE SCALE GENOMIC DNA]</scope>
    <source>
        <strain evidence="1 2">NCTC6754</strain>
    </source>
</reference>